<feature type="domain" description="Carbohydrate kinase PfkB" evidence="3">
    <location>
        <begin position="8"/>
        <end position="304"/>
    </location>
</feature>
<keyword evidence="2 4" id="KW-0418">Kinase</keyword>
<organism evidence="4 5">
    <name type="scientific">Mucilaginibacter terrenus</name>
    <dbReference type="NCBI Taxonomy" id="2482727"/>
    <lineage>
        <taxon>Bacteria</taxon>
        <taxon>Pseudomonadati</taxon>
        <taxon>Bacteroidota</taxon>
        <taxon>Sphingobacteriia</taxon>
        <taxon>Sphingobacteriales</taxon>
        <taxon>Sphingobacteriaceae</taxon>
        <taxon>Mucilaginibacter</taxon>
    </lineage>
</organism>
<reference evidence="4 5" key="1">
    <citation type="submission" date="2018-08" db="EMBL/GenBank/DDBJ databases">
        <title>Mucilaginibacter terrae sp. nov., isolated from manganese diggings.</title>
        <authorList>
            <person name="Huang Y."/>
            <person name="Zhou Z."/>
        </authorList>
    </citation>
    <scope>NUCLEOTIDE SEQUENCE [LARGE SCALE GENOMIC DNA]</scope>
    <source>
        <strain evidence="4 5">ZH6</strain>
    </source>
</reference>
<dbReference type="EMBL" id="QWDE01000001">
    <property type="protein sequence ID" value="RFZ84800.1"/>
    <property type="molecule type" value="Genomic_DNA"/>
</dbReference>
<dbReference type="RefSeq" id="WP_117381702.1">
    <property type="nucleotide sequence ID" value="NZ_QWDE01000001.1"/>
</dbReference>
<dbReference type="PANTHER" id="PTHR46969:SF1">
    <property type="entry name" value="BIFUNCTIONAL PROTEIN HLDE"/>
    <property type="match status" value="1"/>
</dbReference>
<accession>A0A3E2NVB9</accession>
<gene>
    <name evidence="4" type="primary">rfaE1</name>
    <name evidence="4" type="ORF">DYU05_04110</name>
</gene>
<proteinExistence type="predicted"/>
<dbReference type="GO" id="GO:0005829">
    <property type="term" value="C:cytosol"/>
    <property type="evidence" value="ECO:0007669"/>
    <property type="project" value="TreeGrafter"/>
</dbReference>
<dbReference type="GO" id="GO:0033785">
    <property type="term" value="F:heptose 7-phosphate kinase activity"/>
    <property type="evidence" value="ECO:0007669"/>
    <property type="project" value="TreeGrafter"/>
</dbReference>
<dbReference type="Gene3D" id="3.40.1190.20">
    <property type="match status" value="1"/>
</dbReference>
<dbReference type="AlphaFoldDB" id="A0A3E2NVB9"/>
<dbReference type="GO" id="GO:0016773">
    <property type="term" value="F:phosphotransferase activity, alcohol group as acceptor"/>
    <property type="evidence" value="ECO:0007669"/>
    <property type="project" value="InterPro"/>
</dbReference>
<dbReference type="InterPro" id="IPR029056">
    <property type="entry name" value="Ribokinase-like"/>
</dbReference>
<evidence type="ECO:0000256" key="1">
    <source>
        <dbReference type="ARBA" id="ARBA00022679"/>
    </source>
</evidence>
<protein>
    <submittedName>
        <fullName evidence="4">D-glycero-beta-D-manno-heptose-7-phosphate kinase</fullName>
    </submittedName>
</protein>
<keyword evidence="1" id="KW-0808">Transferase</keyword>
<dbReference type="NCBIfam" id="TIGR02198">
    <property type="entry name" value="rfaE_dom_I"/>
    <property type="match status" value="1"/>
</dbReference>
<dbReference type="PANTHER" id="PTHR46969">
    <property type="entry name" value="BIFUNCTIONAL PROTEIN HLDE"/>
    <property type="match status" value="1"/>
</dbReference>
<dbReference type="Proteomes" id="UP000260823">
    <property type="component" value="Unassembled WGS sequence"/>
</dbReference>
<sequence>MVAEITNTKILVIGDLMLDHYIYGTCNRISPEAPVPVVEISRESFTLGGAGNVVKNLVALNCLPTIIGIVGDDDKADIVLNELSAFGISLNGIVKDSDRCTIVKSRVLVANHQLIRLDREVTIPVAPEKGQQILSKLQQIVKEYDIVLISDYNKGLLTPTLLEGVIDICRQQGVMTLVDPKGLEFSKYKGVNIIKPNRKEAVIASGINITDNDTLLAACAKIQEITACESVVVTLSEDGIAIFNNNKLEIISTRALDVVDVTGAGDTVLAALGVALASGESIYEACKFANQAAAIVVSKVGSATATLNEIHQKIADERFDR</sequence>
<dbReference type="InterPro" id="IPR011611">
    <property type="entry name" value="PfkB_dom"/>
</dbReference>
<dbReference type="Pfam" id="PF00294">
    <property type="entry name" value="PfkB"/>
    <property type="match status" value="1"/>
</dbReference>
<comment type="caution">
    <text evidence="4">The sequence shown here is derived from an EMBL/GenBank/DDBJ whole genome shotgun (WGS) entry which is preliminary data.</text>
</comment>
<evidence type="ECO:0000313" key="5">
    <source>
        <dbReference type="Proteomes" id="UP000260823"/>
    </source>
</evidence>
<evidence type="ECO:0000313" key="4">
    <source>
        <dbReference type="EMBL" id="RFZ84800.1"/>
    </source>
</evidence>
<dbReference type="InterPro" id="IPR011913">
    <property type="entry name" value="RfaE_dom_I"/>
</dbReference>
<evidence type="ECO:0000256" key="2">
    <source>
        <dbReference type="ARBA" id="ARBA00022777"/>
    </source>
</evidence>
<dbReference type="SUPFAM" id="SSF53613">
    <property type="entry name" value="Ribokinase-like"/>
    <property type="match status" value="1"/>
</dbReference>
<dbReference type="OrthoDB" id="9802794at2"/>
<evidence type="ECO:0000259" key="3">
    <source>
        <dbReference type="Pfam" id="PF00294"/>
    </source>
</evidence>
<dbReference type="GO" id="GO:0033786">
    <property type="term" value="F:heptose-1-phosphate adenylyltransferase activity"/>
    <property type="evidence" value="ECO:0007669"/>
    <property type="project" value="TreeGrafter"/>
</dbReference>
<keyword evidence="5" id="KW-1185">Reference proteome</keyword>
<dbReference type="CDD" id="cd01172">
    <property type="entry name" value="RfaE_like"/>
    <property type="match status" value="1"/>
</dbReference>
<name>A0A3E2NVB9_9SPHI</name>